<dbReference type="Proteomes" id="UP000308705">
    <property type="component" value="Unassembled WGS sequence"/>
</dbReference>
<dbReference type="InterPro" id="IPR008972">
    <property type="entry name" value="Cupredoxin"/>
</dbReference>
<proteinExistence type="inferred from homology"/>
<dbReference type="InterPro" id="IPR002355">
    <property type="entry name" value="Cu_oxidase_Cu_BS"/>
</dbReference>
<accession>A0A4U3MAE6</accession>
<comment type="caution">
    <text evidence="6">The sequence shown here is derived from an EMBL/GenBank/DDBJ whole genome shotgun (WGS) entry which is preliminary data.</text>
</comment>
<dbReference type="PROSITE" id="PS51257">
    <property type="entry name" value="PROKAR_LIPOPROTEIN"/>
    <property type="match status" value="1"/>
</dbReference>
<dbReference type="PANTHER" id="PTHR48267:SF1">
    <property type="entry name" value="BILIRUBIN OXIDASE"/>
    <property type="match status" value="1"/>
</dbReference>
<reference evidence="6 7" key="1">
    <citation type="submission" date="2019-04" db="EMBL/GenBank/DDBJ databases">
        <title>Herbidospora sp. NEAU-GS14.nov., a novel actinomycete isolated from soil.</title>
        <authorList>
            <person name="Han L."/>
        </authorList>
    </citation>
    <scope>NUCLEOTIDE SEQUENCE [LARGE SCALE GENOMIC DNA]</scope>
    <source>
        <strain evidence="6 7">NEAU-GS14</strain>
    </source>
</reference>
<keyword evidence="2" id="KW-0479">Metal-binding</keyword>
<sequence>MISRRGFLGLLLAAGCGAEVSGERLTSRLPLPPKFTRPLVLPKTARPTSPGRYVVTQRPARMEIIPGTTTEIWGYDGAFPGPTFDLRRGEQAVVTINNDLTVPTSTHLHGGVTPADSDGHPLDLVVGTTRPHHGGSTLHHRTRDYVYPLDQQAATLWYHDHRMDFTGPQVYRGLAGFFLIRDDEEDALPLPRGDRELPLMICDRSFEADGSFRYPALDPTLLFRHGVRREFMEGVEGDVVLVNGVPWPYVEVAAVSCRLRLLNASNARRYRLALRPGGSFTQIGSDQGLLERPLTRETITIAPGERYDVIVDFARYPVGSHVTLTDLLGGDVMRFVVTRRARDDSRVPSKLARPQPVDNPVARRTFDFRVKESTWTINGSPYLPGRSIAAPRLGTTEIWRFASDFHHPVHVHLGRFKVLGREEQGWKDTVDVRPYETVEVAVRFDGYRGRYMLHCHNLEHEDMAMMADFDVV</sequence>
<dbReference type="OrthoDB" id="345021at2"/>
<dbReference type="InterPro" id="IPR011706">
    <property type="entry name" value="Cu-oxidase_C"/>
</dbReference>
<feature type="domain" description="Plastocyanin-like" evidence="4">
    <location>
        <begin position="365"/>
        <end position="471"/>
    </location>
</feature>
<dbReference type="SUPFAM" id="SSF49503">
    <property type="entry name" value="Cupredoxins"/>
    <property type="match status" value="3"/>
</dbReference>
<evidence type="ECO:0000313" key="7">
    <source>
        <dbReference type="Proteomes" id="UP000308705"/>
    </source>
</evidence>
<dbReference type="RefSeq" id="WP_137249297.1">
    <property type="nucleotide sequence ID" value="NZ_SZQA01000024.1"/>
</dbReference>
<keyword evidence="3" id="KW-0560">Oxidoreductase</keyword>
<dbReference type="EMBL" id="SZQA01000024">
    <property type="protein sequence ID" value="TKK85931.1"/>
    <property type="molecule type" value="Genomic_DNA"/>
</dbReference>
<dbReference type="PANTHER" id="PTHR48267">
    <property type="entry name" value="CUPREDOXIN SUPERFAMILY PROTEIN"/>
    <property type="match status" value="1"/>
</dbReference>
<dbReference type="Pfam" id="PF07731">
    <property type="entry name" value="Cu-oxidase_2"/>
    <property type="match status" value="1"/>
</dbReference>
<gene>
    <name evidence="6" type="ORF">FDA94_23835</name>
</gene>
<organism evidence="6 7">
    <name type="scientific">Herbidospora galbida</name>
    <dbReference type="NCBI Taxonomy" id="2575442"/>
    <lineage>
        <taxon>Bacteria</taxon>
        <taxon>Bacillati</taxon>
        <taxon>Actinomycetota</taxon>
        <taxon>Actinomycetes</taxon>
        <taxon>Streptosporangiales</taxon>
        <taxon>Streptosporangiaceae</taxon>
        <taxon>Herbidospora</taxon>
    </lineage>
</organism>
<evidence type="ECO:0000259" key="5">
    <source>
        <dbReference type="Pfam" id="PF07732"/>
    </source>
</evidence>
<evidence type="ECO:0000256" key="3">
    <source>
        <dbReference type="ARBA" id="ARBA00023002"/>
    </source>
</evidence>
<dbReference type="InterPro" id="IPR045087">
    <property type="entry name" value="Cu-oxidase_fam"/>
</dbReference>
<dbReference type="GO" id="GO:0005507">
    <property type="term" value="F:copper ion binding"/>
    <property type="evidence" value="ECO:0007669"/>
    <property type="project" value="InterPro"/>
</dbReference>
<protein>
    <submittedName>
        <fullName evidence="6">Multicopper oxidase family protein</fullName>
    </submittedName>
</protein>
<evidence type="ECO:0000259" key="4">
    <source>
        <dbReference type="Pfam" id="PF07731"/>
    </source>
</evidence>
<dbReference type="Pfam" id="PF07732">
    <property type="entry name" value="Cu-oxidase_3"/>
    <property type="match status" value="1"/>
</dbReference>
<dbReference type="GO" id="GO:0016491">
    <property type="term" value="F:oxidoreductase activity"/>
    <property type="evidence" value="ECO:0007669"/>
    <property type="project" value="UniProtKB-KW"/>
</dbReference>
<feature type="domain" description="Plastocyanin-like" evidence="5">
    <location>
        <begin position="64"/>
        <end position="184"/>
    </location>
</feature>
<dbReference type="AlphaFoldDB" id="A0A4U3MAE6"/>
<evidence type="ECO:0000256" key="1">
    <source>
        <dbReference type="ARBA" id="ARBA00010609"/>
    </source>
</evidence>
<name>A0A4U3MAE6_9ACTN</name>
<evidence type="ECO:0000256" key="2">
    <source>
        <dbReference type="ARBA" id="ARBA00022723"/>
    </source>
</evidence>
<evidence type="ECO:0000313" key="6">
    <source>
        <dbReference type="EMBL" id="TKK85931.1"/>
    </source>
</evidence>
<keyword evidence="7" id="KW-1185">Reference proteome</keyword>
<comment type="similarity">
    <text evidence="1">Belongs to the multicopper oxidase family.</text>
</comment>
<dbReference type="PROSITE" id="PS00080">
    <property type="entry name" value="MULTICOPPER_OXIDASE2"/>
    <property type="match status" value="1"/>
</dbReference>
<dbReference type="Gene3D" id="2.60.40.420">
    <property type="entry name" value="Cupredoxins - blue copper proteins"/>
    <property type="match status" value="3"/>
</dbReference>
<dbReference type="InterPro" id="IPR011707">
    <property type="entry name" value="Cu-oxidase-like_N"/>
</dbReference>